<accession>A0ACB9N424</accession>
<dbReference type="Proteomes" id="UP001057402">
    <property type="component" value="Chromosome 8"/>
</dbReference>
<comment type="caution">
    <text evidence="1">The sequence shown here is derived from an EMBL/GenBank/DDBJ whole genome shotgun (WGS) entry which is preliminary data.</text>
</comment>
<dbReference type="EMBL" id="CM042887">
    <property type="protein sequence ID" value="KAI4330429.1"/>
    <property type="molecule type" value="Genomic_DNA"/>
</dbReference>
<evidence type="ECO:0000313" key="2">
    <source>
        <dbReference type="Proteomes" id="UP001057402"/>
    </source>
</evidence>
<reference evidence="2" key="1">
    <citation type="journal article" date="2023" name="Front. Plant Sci.">
        <title>Chromosomal-level genome assembly of Melastoma candidum provides insights into trichome evolution.</title>
        <authorList>
            <person name="Zhong Y."/>
            <person name="Wu W."/>
            <person name="Sun C."/>
            <person name="Zou P."/>
            <person name="Liu Y."/>
            <person name="Dai S."/>
            <person name="Zhou R."/>
        </authorList>
    </citation>
    <scope>NUCLEOTIDE SEQUENCE [LARGE SCALE GENOMIC DNA]</scope>
</reference>
<protein>
    <submittedName>
        <fullName evidence="1">Uncharacterized protein</fullName>
    </submittedName>
</protein>
<proteinExistence type="predicted"/>
<keyword evidence="2" id="KW-1185">Reference proteome</keyword>
<name>A0ACB9N424_9MYRT</name>
<organism evidence="1 2">
    <name type="scientific">Melastoma candidum</name>
    <dbReference type="NCBI Taxonomy" id="119954"/>
    <lineage>
        <taxon>Eukaryota</taxon>
        <taxon>Viridiplantae</taxon>
        <taxon>Streptophyta</taxon>
        <taxon>Embryophyta</taxon>
        <taxon>Tracheophyta</taxon>
        <taxon>Spermatophyta</taxon>
        <taxon>Magnoliopsida</taxon>
        <taxon>eudicotyledons</taxon>
        <taxon>Gunneridae</taxon>
        <taxon>Pentapetalae</taxon>
        <taxon>rosids</taxon>
        <taxon>malvids</taxon>
        <taxon>Myrtales</taxon>
        <taxon>Melastomataceae</taxon>
        <taxon>Melastomatoideae</taxon>
        <taxon>Melastomateae</taxon>
        <taxon>Melastoma</taxon>
    </lineage>
</organism>
<evidence type="ECO:0000313" key="1">
    <source>
        <dbReference type="EMBL" id="KAI4330429.1"/>
    </source>
</evidence>
<sequence>MDTSKVLHMNGGLGNNSYARNSSIQKNVISMTKLMIEEAVMNLCSQTTHATLVVADLGCSSGPNTLYTVTEIVRAVENLCKVTGHRPPEYQVFLNDLPGNDFNTLFRMLPDFQEKYPKSEERPRCFFSGVPGSFYGRLFPCNSLHFVHSACSLHWLSKVPKHIENNERNICTARTSPPNVLEAYHEQFHEDFTMFLDCRAAEIVSGGSMVLTIAGRRSNDQYSNGCCYVWELLAMALQEMVSEGLIEEKKLFDFNVPGYTPTLEEVKSKIENQGSFSISNLVVLEVNWGAYDSKINSGVSSEGEGGINVVKCVRAAVEQILLHHFGDGIVEGCFDRYKKLFVDRVSKEEKVFTDVCVSLIRK</sequence>
<gene>
    <name evidence="1" type="ORF">MLD38_028719</name>
</gene>